<evidence type="ECO:0000256" key="1">
    <source>
        <dbReference type="ARBA" id="ARBA00001971"/>
    </source>
</evidence>
<dbReference type="AlphaFoldDB" id="A0AAN9QNV8"/>
<dbReference type="InterPro" id="IPR017972">
    <property type="entry name" value="Cyt_P450_CS"/>
</dbReference>
<dbReference type="CDD" id="cd11075">
    <property type="entry name" value="CYP77_89"/>
    <property type="match status" value="1"/>
</dbReference>
<evidence type="ECO:0000256" key="10">
    <source>
        <dbReference type="ARBA" id="ARBA00023033"/>
    </source>
</evidence>
<dbReference type="PRINTS" id="PR00463">
    <property type="entry name" value="EP450I"/>
</dbReference>
<dbReference type="InterPro" id="IPR036396">
    <property type="entry name" value="Cyt_P450_sf"/>
</dbReference>
<evidence type="ECO:0000256" key="4">
    <source>
        <dbReference type="ARBA" id="ARBA00022617"/>
    </source>
</evidence>
<keyword evidence="6 12" id="KW-0479">Metal-binding</keyword>
<keyword evidence="7" id="KW-1133">Transmembrane helix</keyword>
<evidence type="ECO:0000256" key="3">
    <source>
        <dbReference type="ARBA" id="ARBA00010617"/>
    </source>
</evidence>
<dbReference type="PRINTS" id="PR00385">
    <property type="entry name" value="P450"/>
</dbReference>
<sequence>MHSFSYMETWFILSVLCFCLWQILKFTCNVLFPPLPPGPPKCNFTLLRGYLTDPKTILHKLHAKYGPFFTVHVGYSHTDIFIASRFLAHQALIQHGTIFADRPKANPTNKVISSNQHDILFSFYGPRWRLLRRNLTSRILHPLQVKSYAHARKWVLAMLLQGLISDSHANSPIRVLDHFQYGMFSLMVLMCFGDKLDEKQIREIEDSQRDMLVGYARYSMLNFWPPVTRILFWKRWKEFLQKRRDQDAVLIPHINARRKAKEERVSNGSSQSSDFVLSYVDSLLDLQMLEDEEGINLDDGKICTLCSEFLNAGSDTTSTALEWIMANLVKYPEIQESVVGEIRGVMVGREDREVKEEDLHKLHYLKAVILEGLRRHPPLHFVAPHRVTRDVVLNGYLVPTHASVNFLVAEIGRDPTAWDDPMAFKPERFMNIGEQKGGTTFDIMGSKEIKMMPFGAGRRMCPGYALAILHLEYFVANFLWNFEWKAVDGDHVDLSEELQFTTVMKNPLKVHILPRKNIGDILL</sequence>
<proteinExistence type="inferred from homology"/>
<dbReference type="GO" id="GO:0016020">
    <property type="term" value="C:membrane"/>
    <property type="evidence" value="ECO:0007669"/>
    <property type="project" value="UniProtKB-SubCell"/>
</dbReference>
<dbReference type="Gene3D" id="1.10.630.10">
    <property type="entry name" value="Cytochrome P450"/>
    <property type="match status" value="1"/>
</dbReference>
<keyword evidence="4 12" id="KW-0349">Heme</keyword>
<dbReference type="PROSITE" id="PS00086">
    <property type="entry name" value="CYTOCHROME_P450"/>
    <property type="match status" value="1"/>
</dbReference>
<evidence type="ECO:0000256" key="12">
    <source>
        <dbReference type="PIRSR" id="PIRSR602401-1"/>
    </source>
</evidence>
<comment type="similarity">
    <text evidence="3 13">Belongs to the cytochrome P450 family.</text>
</comment>
<evidence type="ECO:0000256" key="5">
    <source>
        <dbReference type="ARBA" id="ARBA00022692"/>
    </source>
</evidence>
<evidence type="ECO:0000256" key="7">
    <source>
        <dbReference type="ARBA" id="ARBA00022989"/>
    </source>
</evidence>
<dbReference type="Proteomes" id="UP001374584">
    <property type="component" value="Unassembled WGS sequence"/>
</dbReference>
<protein>
    <recommendedName>
        <fullName evidence="16">Cytochrome P450</fullName>
    </recommendedName>
</protein>
<dbReference type="GO" id="GO:0016709">
    <property type="term" value="F:oxidoreductase activity, acting on paired donors, with incorporation or reduction of molecular oxygen, NAD(P)H as one donor, and incorporation of one atom of oxygen"/>
    <property type="evidence" value="ECO:0007669"/>
    <property type="project" value="TreeGrafter"/>
</dbReference>
<reference evidence="14 15" key="1">
    <citation type="submission" date="2024-01" db="EMBL/GenBank/DDBJ databases">
        <title>The genomes of 5 underutilized Papilionoideae crops provide insights into root nodulation and disease resistanc.</title>
        <authorList>
            <person name="Jiang F."/>
        </authorList>
    </citation>
    <scope>NUCLEOTIDE SEQUENCE [LARGE SCALE GENOMIC DNA]</scope>
    <source>
        <strain evidence="14">JINMINGXINNONG_FW02</strain>
        <tissue evidence="14">Leaves</tissue>
    </source>
</reference>
<dbReference type="EMBL" id="JAYMYR010000009">
    <property type="protein sequence ID" value="KAK7341181.1"/>
    <property type="molecule type" value="Genomic_DNA"/>
</dbReference>
<evidence type="ECO:0000313" key="15">
    <source>
        <dbReference type="Proteomes" id="UP001374584"/>
    </source>
</evidence>
<gene>
    <name evidence="14" type="ORF">VNO80_24106</name>
</gene>
<evidence type="ECO:0000256" key="2">
    <source>
        <dbReference type="ARBA" id="ARBA00004167"/>
    </source>
</evidence>
<evidence type="ECO:0000256" key="8">
    <source>
        <dbReference type="ARBA" id="ARBA00023002"/>
    </source>
</evidence>
<feature type="binding site" description="axial binding residue" evidence="12">
    <location>
        <position position="461"/>
    </location>
    <ligand>
        <name>heme</name>
        <dbReference type="ChEBI" id="CHEBI:30413"/>
    </ligand>
    <ligandPart>
        <name>Fe</name>
        <dbReference type="ChEBI" id="CHEBI:18248"/>
    </ligandPart>
</feature>
<comment type="cofactor">
    <cofactor evidence="1 12">
        <name>heme</name>
        <dbReference type="ChEBI" id="CHEBI:30413"/>
    </cofactor>
</comment>
<keyword evidence="8 13" id="KW-0560">Oxidoreductase</keyword>
<evidence type="ECO:0008006" key="16">
    <source>
        <dbReference type="Google" id="ProtNLM"/>
    </source>
</evidence>
<accession>A0AAN9QNV8</accession>
<evidence type="ECO:0000256" key="6">
    <source>
        <dbReference type="ARBA" id="ARBA00022723"/>
    </source>
</evidence>
<evidence type="ECO:0000313" key="14">
    <source>
        <dbReference type="EMBL" id="KAK7341181.1"/>
    </source>
</evidence>
<dbReference type="PANTHER" id="PTHR24298">
    <property type="entry name" value="FLAVONOID 3'-MONOOXYGENASE-RELATED"/>
    <property type="match status" value="1"/>
</dbReference>
<evidence type="ECO:0000256" key="13">
    <source>
        <dbReference type="RuleBase" id="RU000461"/>
    </source>
</evidence>
<keyword evidence="10 13" id="KW-0503">Monooxygenase</keyword>
<comment type="subcellular location">
    <subcellularLocation>
        <location evidence="2">Membrane</location>
        <topology evidence="2">Single-pass membrane protein</topology>
    </subcellularLocation>
</comment>
<dbReference type="GO" id="GO:0020037">
    <property type="term" value="F:heme binding"/>
    <property type="evidence" value="ECO:0007669"/>
    <property type="project" value="InterPro"/>
</dbReference>
<dbReference type="SUPFAM" id="SSF48264">
    <property type="entry name" value="Cytochrome P450"/>
    <property type="match status" value="1"/>
</dbReference>
<dbReference type="InterPro" id="IPR002401">
    <property type="entry name" value="Cyt_P450_E_grp-I"/>
</dbReference>
<evidence type="ECO:0000256" key="9">
    <source>
        <dbReference type="ARBA" id="ARBA00023004"/>
    </source>
</evidence>
<dbReference type="GO" id="GO:0005506">
    <property type="term" value="F:iron ion binding"/>
    <property type="evidence" value="ECO:0007669"/>
    <property type="project" value="InterPro"/>
</dbReference>
<dbReference type="Pfam" id="PF00067">
    <property type="entry name" value="p450"/>
    <property type="match status" value="1"/>
</dbReference>
<keyword evidence="15" id="KW-1185">Reference proteome</keyword>
<dbReference type="InterPro" id="IPR051103">
    <property type="entry name" value="Plant_metabolite_P450s"/>
</dbReference>
<keyword evidence="11" id="KW-0472">Membrane</keyword>
<keyword evidence="9 12" id="KW-0408">Iron</keyword>
<comment type="caution">
    <text evidence="14">The sequence shown here is derived from an EMBL/GenBank/DDBJ whole genome shotgun (WGS) entry which is preliminary data.</text>
</comment>
<dbReference type="PANTHER" id="PTHR24298:SF917">
    <property type="entry name" value="CYTOCHROME P450 FAMILY PROTEIN"/>
    <property type="match status" value="1"/>
</dbReference>
<organism evidence="14 15">
    <name type="scientific">Phaseolus coccineus</name>
    <name type="common">Scarlet runner bean</name>
    <name type="synonym">Phaseolus multiflorus</name>
    <dbReference type="NCBI Taxonomy" id="3886"/>
    <lineage>
        <taxon>Eukaryota</taxon>
        <taxon>Viridiplantae</taxon>
        <taxon>Streptophyta</taxon>
        <taxon>Embryophyta</taxon>
        <taxon>Tracheophyta</taxon>
        <taxon>Spermatophyta</taxon>
        <taxon>Magnoliopsida</taxon>
        <taxon>eudicotyledons</taxon>
        <taxon>Gunneridae</taxon>
        <taxon>Pentapetalae</taxon>
        <taxon>rosids</taxon>
        <taxon>fabids</taxon>
        <taxon>Fabales</taxon>
        <taxon>Fabaceae</taxon>
        <taxon>Papilionoideae</taxon>
        <taxon>50 kb inversion clade</taxon>
        <taxon>NPAAA clade</taxon>
        <taxon>indigoferoid/millettioid clade</taxon>
        <taxon>Phaseoleae</taxon>
        <taxon>Phaseolus</taxon>
    </lineage>
</organism>
<dbReference type="InterPro" id="IPR001128">
    <property type="entry name" value="Cyt_P450"/>
</dbReference>
<name>A0AAN9QNV8_PHACN</name>
<dbReference type="FunFam" id="1.10.630.10:FF:000012">
    <property type="entry name" value="Cytochrome P450 family protein"/>
    <property type="match status" value="1"/>
</dbReference>
<evidence type="ECO:0000256" key="11">
    <source>
        <dbReference type="ARBA" id="ARBA00023136"/>
    </source>
</evidence>
<keyword evidence="5" id="KW-0812">Transmembrane</keyword>